<feature type="domain" description="DUF397" evidence="2">
    <location>
        <begin position="24"/>
        <end position="77"/>
    </location>
</feature>
<sequence length="84" mass="8971">MNDDACVELARLDGPTTSSDSKDEWRKTSRSGGVTDNACVETVRLDGFIGVRDSKDPEGPRLAFGAGEFGGLVARIRRGELDLG</sequence>
<evidence type="ECO:0000256" key="1">
    <source>
        <dbReference type="SAM" id="MobiDB-lite"/>
    </source>
</evidence>
<gene>
    <name evidence="3" type="ORF">GNZ18_06080</name>
</gene>
<comment type="caution">
    <text evidence="3">The sequence shown here is derived from an EMBL/GenBank/DDBJ whole genome shotgun (WGS) entry which is preliminary data.</text>
</comment>
<feature type="region of interest" description="Disordered" evidence="1">
    <location>
        <begin position="1"/>
        <end position="34"/>
    </location>
</feature>
<reference evidence="3 4" key="1">
    <citation type="submission" date="2019-11" db="EMBL/GenBank/DDBJ databases">
        <authorList>
            <person name="Cao P."/>
        </authorList>
    </citation>
    <scope>NUCLEOTIDE SEQUENCE [LARGE SCALE GENOMIC DNA]</scope>
    <source>
        <strain evidence="3 4">NEAU-AAG5</strain>
    </source>
</reference>
<dbReference type="EMBL" id="WOFH01000002">
    <property type="protein sequence ID" value="MUN36164.1"/>
    <property type="molecule type" value="Genomic_DNA"/>
</dbReference>
<dbReference type="AlphaFoldDB" id="A0A7K1KVF1"/>
<evidence type="ECO:0000259" key="2">
    <source>
        <dbReference type="Pfam" id="PF04149"/>
    </source>
</evidence>
<name>A0A7K1KVF1_9ACTN</name>
<protein>
    <submittedName>
        <fullName evidence="3">DUF397 domain-containing protein</fullName>
    </submittedName>
</protein>
<dbReference type="Proteomes" id="UP000432015">
    <property type="component" value="Unassembled WGS sequence"/>
</dbReference>
<dbReference type="InterPro" id="IPR007278">
    <property type="entry name" value="DUF397"/>
</dbReference>
<keyword evidence="4" id="KW-1185">Reference proteome</keyword>
<evidence type="ECO:0000313" key="4">
    <source>
        <dbReference type="Proteomes" id="UP000432015"/>
    </source>
</evidence>
<dbReference type="Pfam" id="PF04149">
    <property type="entry name" value="DUF397"/>
    <property type="match status" value="1"/>
</dbReference>
<proteinExistence type="predicted"/>
<evidence type="ECO:0000313" key="3">
    <source>
        <dbReference type="EMBL" id="MUN36164.1"/>
    </source>
</evidence>
<organism evidence="3 4">
    <name type="scientific">Actinomadura litoris</name>
    <dbReference type="NCBI Taxonomy" id="2678616"/>
    <lineage>
        <taxon>Bacteria</taxon>
        <taxon>Bacillati</taxon>
        <taxon>Actinomycetota</taxon>
        <taxon>Actinomycetes</taxon>
        <taxon>Streptosporangiales</taxon>
        <taxon>Thermomonosporaceae</taxon>
        <taxon>Actinomadura</taxon>
    </lineage>
</organism>
<accession>A0A7K1KVF1</accession>